<name>A0AAD6BWJ5_9EURO</name>
<dbReference type="SUPFAM" id="SSF51182">
    <property type="entry name" value="RmlC-like cupins"/>
    <property type="match status" value="1"/>
</dbReference>
<dbReference type="PANTHER" id="PTHR36440">
    <property type="entry name" value="PUTATIVE (AFU_ORTHOLOGUE AFUA_8G07350)-RELATED"/>
    <property type="match status" value="1"/>
</dbReference>
<feature type="transmembrane region" description="Helical" evidence="1">
    <location>
        <begin position="195"/>
        <end position="214"/>
    </location>
</feature>
<feature type="non-terminal residue" evidence="3">
    <location>
        <position position="249"/>
    </location>
</feature>
<dbReference type="InterPro" id="IPR011051">
    <property type="entry name" value="RmlC_Cupin_sf"/>
</dbReference>
<dbReference type="AlphaFoldDB" id="A0AAD6BWJ5"/>
<evidence type="ECO:0000313" key="3">
    <source>
        <dbReference type="EMBL" id="KAJ5438211.1"/>
    </source>
</evidence>
<reference evidence="3" key="2">
    <citation type="journal article" date="2023" name="IMA Fungus">
        <title>Comparative genomic study of the Penicillium genus elucidates a diverse pangenome and 15 lateral gene transfer events.</title>
        <authorList>
            <person name="Petersen C."/>
            <person name="Sorensen T."/>
            <person name="Nielsen M.R."/>
            <person name="Sondergaard T.E."/>
            <person name="Sorensen J.L."/>
            <person name="Fitzpatrick D.A."/>
            <person name="Frisvad J.C."/>
            <person name="Nielsen K.L."/>
        </authorList>
    </citation>
    <scope>NUCLEOTIDE SEQUENCE</scope>
    <source>
        <strain evidence="3">IBT 16125</strain>
    </source>
</reference>
<dbReference type="Proteomes" id="UP001213681">
    <property type="component" value="Unassembled WGS sequence"/>
</dbReference>
<feature type="domain" description="Cupin type-2" evidence="2">
    <location>
        <begin position="100"/>
        <end position="152"/>
    </location>
</feature>
<dbReference type="PANTHER" id="PTHR36440:SF1">
    <property type="entry name" value="PUTATIVE (AFU_ORTHOLOGUE AFUA_8G07350)-RELATED"/>
    <property type="match status" value="1"/>
</dbReference>
<proteinExistence type="predicted"/>
<reference evidence="3" key="1">
    <citation type="submission" date="2022-12" db="EMBL/GenBank/DDBJ databases">
        <authorList>
            <person name="Petersen C."/>
        </authorList>
    </citation>
    <scope>NUCLEOTIDE SEQUENCE</scope>
    <source>
        <strain evidence="3">IBT 16125</strain>
    </source>
</reference>
<keyword evidence="4" id="KW-1185">Reference proteome</keyword>
<dbReference type="InterPro" id="IPR053146">
    <property type="entry name" value="QDO-like"/>
</dbReference>
<keyword evidence="1" id="KW-1133">Transmembrane helix</keyword>
<dbReference type="Gene3D" id="2.60.120.10">
    <property type="entry name" value="Jelly Rolls"/>
    <property type="match status" value="1"/>
</dbReference>
<dbReference type="InterPro" id="IPR013096">
    <property type="entry name" value="Cupin_2"/>
</dbReference>
<feature type="transmembrane region" description="Helical" evidence="1">
    <location>
        <begin position="220"/>
        <end position="237"/>
    </location>
</feature>
<keyword evidence="1" id="KW-0472">Membrane</keyword>
<dbReference type="GeneID" id="81602834"/>
<sequence length="249" mass="28627">YFPRRARHNQQKVRWLAPRLPCTCTSSTSRSQEVCGYVQAKNAFLSSEKGSTHHNCEPEPRGLRWGRSFIEFKAPTDRYLVINRWPPSSSDANRNIALRPPLHWHRHQTETFHVLEGTAEFLCDGQKIIKKAGDLITIPTKAIHTFHNLSETHELLIEFVLEPQWRERDESFFRNVQSYRDDCRKAGIPRSLPQVLLFNWVGGVVLALPGPAIIAKPLGVVLNFFGGLLLGKYVLGYKESYPEYYKARV</sequence>
<dbReference type="Pfam" id="PF07883">
    <property type="entry name" value="Cupin_2"/>
    <property type="match status" value="1"/>
</dbReference>
<dbReference type="EMBL" id="JAPVEA010000008">
    <property type="protein sequence ID" value="KAJ5438211.1"/>
    <property type="molecule type" value="Genomic_DNA"/>
</dbReference>
<comment type="caution">
    <text evidence="3">The sequence shown here is derived from an EMBL/GenBank/DDBJ whole genome shotgun (WGS) entry which is preliminary data.</text>
</comment>
<evidence type="ECO:0000313" key="4">
    <source>
        <dbReference type="Proteomes" id="UP001213681"/>
    </source>
</evidence>
<keyword evidence="1" id="KW-0812">Transmembrane</keyword>
<dbReference type="InterPro" id="IPR014710">
    <property type="entry name" value="RmlC-like_jellyroll"/>
</dbReference>
<evidence type="ECO:0000256" key="1">
    <source>
        <dbReference type="SAM" id="Phobius"/>
    </source>
</evidence>
<organism evidence="3 4">
    <name type="scientific">Penicillium daleae</name>
    <dbReference type="NCBI Taxonomy" id="63821"/>
    <lineage>
        <taxon>Eukaryota</taxon>
        <taxon>Fungi</taxon>
        <taxon>Dikarya</taxon>
        <taxon>Ascomycota</taxon>
        <taxon>Pezizomycotina</taxon>
        <taxon>Eurotiomycetes</taxon>
        <taxon>Eurotiomycetidae</taxon>
        <taxon>Eurotiales</taxon>
        <taxon>Aspergillaceae</taxon>
        <taxon>Penicillium</taxon>
    </lineage>
</organism>
<protein>
    <recommendedName>
        <fullName evidence="2">Cupin type-2 domain-containing protein</fullName>
    </recommendedName>
</protein>
<gene>
    <name evidence="3" type="ORF">N7458_009209</name>
</gene>
<accession>A0AAD6BWJ5</accession>
<dbReference type="RefSeq" id="XP_056761440.1">
    <property type="nucleotide sequence ID" value="XM_056912591.1"/>
</dbReference>
<evidence type="ECO:0000259" key="2">
    <source>
        <dbReference type="Pfam" id="PF07883"/>
    </source>
</evidence>